<accession>A0AC34QI01</accession>
<reference evidence="2" key="1">
    <citation type="submission" date="2022-11" db="UniProtKB">
        <authorList>
            <consortium name="WormBaseParasite"/>
        </authorList>
    </citation>
    <scope>IDENTIFICATION</scope>
</reference>
<organism evidence="1 2">
    <name type="scientific">Panagrolaimus sp. JU765</name>
    <dbReference type="NCBI Taxonomy" id="591449"/>
    <lineage>
        <taxon>Eukaryota</taxon>
        <taxon>Metazoa</taxon>
        <taxon>Ecdysozoa</taxon>
        <taxon>Nematoda</taxon>
        <taxon>Chromadorea</taxon>
        <taxon>Rhabditida</taxon>
        <taxon>Tylenchina</taxon>
        <taxon>Panagrolaimomorpha</taxon>
        <taxon>Panagrolaimoidea</taxon>
        <taxon>Panagrolaimidae</taxon>
        <taxon>Panagrolaimus</taxon>
    </lineage>
</organism>
<sequence>MKKIIQFNRQKINNFKINDTRGTVYLQNVSQYRHCSPCPYENEINLKPEGIMGRQRIRRKDCWNDKLNFPLVTLS</sequence>
<evidence type="ECO:0000313" key="1">
    <source>
        <dbReference type="Proteomes" id="UP000887576"/>
    </source>
</evidence>
<proteinExistence type="predicted"/>
<protein>
    <submittedName>
        <fullName evidence="2">ISL3 family transposase</fullName>
    </submittedName>
</protein>
<dbReference type="Proteomes" id="UP000887576">
    <property type="component" value="Unplaced"/>
</dbReference>
<evidence type="ECO:0000313" key="2">
    <source>
        <dbReference type="WBParaSite" id="JU765_v2.g16513.t1"/>
    </source>
</evidence>
<name>A0AC34QI01_9BILA</name>
<dbReference type="WBParaSite" id="JU765_v2.g16513.t1">
    <property type="protein sequence ID" value="JU765_v2.g16513.t1"/>
    <property type="gene ID" value="JU765_v2.g16513"/>
</dbReference>